<feature type="compositionally biased region" description="Polar residues" evidence="1">
    <location>
        <begin position="60"/>
        <end position="79"/>
    </location>
</feature>
<accession>A0AAD5X1L5</accession>
<dbReference type="EMBL" id="JADGJD010001384">
    <property type="protein sequence ID" value="KAJ3042988.1"/>
    <property type="molecule type" value="Genomic_DNA"/>
</dbReference>
<dbReference type="AlphaFoldDB" id="A0AAD5X1L5"/>
<protein>
    <submittedName>
        <fullName evidence="2">Uncharacterized protein</fullName>
    </submittedName>
</protein>
<sequence>MDYDDDDLRQYEDDLYGSHSEAEHDSESEAGELEAKIQFNGGWADNSGDEEFEVDLKDFTGSTLQNGDQSPRSPEPTSLSDEEDRIQKGVPSQKRKTDIIISAISDSDEEEDIDANPTPKKPRLDKDDEATPRPTIRTIRFDPNTPAKPVVSTFVGEDAVEVEPPRPASARNISNTGHVSANPAPGDQHLLKDHSKAIISAEIQEEVPPNLAAIKEADKMALAGIGRGQYHQVHNGICGLLRGRLLHHRYGTDHHRLGRMWIAIMVRRVEVGHLGTGNEKTGILTGLAAMAMKMVVAVVVPPPLPPGVDGGWKWCRI</sequence>
<evidence type="ECO:0000313" key="3">
    <source>
        <dbReference type="Proteomes" id="UP001212841"/>
    </source>
</evidence>
<keyword evidence="3" id="KW-1185">Reference proteome</keyword>
<feature type="region of interest" description="Disordered" evidence="1">
    <location>
        <begin position="1"/>
        <end position="149"/>
    </location>
</feature>
<evidence type="ECO:0000256" key="1">
    <source>
        <dbReference type="SAM" id="MobiDB-lite"/>
    </source>
</evidence>
<evidence type="ECO:0000313" key="2">
    <source>
        <dbReference type="EMBL" id="KAJ3042988.1"/>
    </source>
</evidence>
<feature type="compositionally biased region" description="Basic and acidic residues" evidence="1">
    <location>
        <begin position="122"/>
        <end position="131"/>
    </location>
</feature>
<dbReference type="Proteomes" id="UP001212841">
    <property type="component" value="Unassembled WGS sequence"/>
</dbReference>
<organism evidence="2 3">
    <name type="scientific">Rhizophlyctis rosea</name>
    <dbReference type="NCBI Taxonomy" id="64517"/>
    <lineage>
        <taxon>Eukaryota</taxon>
        <taxon>Fungi</taxon>
        <taxon>Fungi incertae sedis</taxon>
        <taxon>Chytridiomycota</taxon>
        <taxon>Chytridiomycota incertae sedis</taxon>
        <taxon>Chytridiomycetes</taxon>
        <taxon>Rhizophlyctidales</taxon>
        <taxon>Rhizophlyctidaceae</taxon>
        <taxon>Rhizophlyctis</taxon>
    </lineage>
</organism>
<proteinExistence type="predicted"/>
<comment type="caution">
    <text evidence="2">The sequence shown here is derived from an EMBL/GenBank/DDBJ whole genome shotgun (WGS) entry which is preliminary data.</text>
</comment>
<name>A0AAD5X1L5_9FUNG</name>
<reference evidence="2" key="1">
    <citation type="submission" date="2020-05" db="EMBL/GenBank/DDBJ databases">
        <title>Phylogenomic resolution of chytrid fungi.</title>
        <authorList>
            <person name="Stajich J.E."/>
            <person name="Amses K."/>
            <person name="Simmons R."/>
            <person name="Seto K."/>
            <person name="Myers J."/>
            <person name="Bonds A."/>
            <person name="Quandt C.A."/>
            <person name="Barry K."/>
            <person name="Liu P."/>
            <person name="Grigoriev I."/>
            <person name="Longcore J.E."/>
            <person name="James T.Y."/>
        </authorList>
    </citation>
    <scope>NUCLEOTIDE SEQUENCE</scope>
    <source>
        <strain evidence="2">JEL0318</strain>
    </source>
</reference>
<gene>
    <name evidence="2" type="ORF">HK097_001857</name>
</gene>